<evidence type="ECO:0000259" key="3">
    <source>
        <dbReference type="Pfam" id="PF11427"/>
    </source>
</evidence>
<organism evidence="4 5">
    <name type="scientific">Caenorhabditis japonica</name>
    <dbReference type="NCBI Taxonomy" id="281687"/>
    <lineage>
        <taxon>Eukaryota</taxon>
        <taxon>Metazoa</taxon>
        <taxon>Ecdysozoa</taxon>
        <taxon>Nematoda</taxon>
        <taxon>Chromadorea</taxon>
        <taxon>Rhabditida</taxon>
        <taxon>Rhabditina</taxon>
        <taxon>Rhabditomorpha</taxon>
        <taxon>Rhabditoidea</taxon>
        <taxon>Rhabditidae</taxon>
        <taxon>Peloderinae</taxon>
        <taxon>Caenorhabditis</taxon>
    </lineage>
</organism>
<dbReference type="Pfam" id="PF11427">
    <property type="entry name" value="HTH_Tnp_Tc3_1"/>
    <property type="match status" value="1"/>
</dbReference>
<dbReference type="InterPro" id="IPR009878">
    <property type="entry name" value="Phlebovirus_G2_fusion"/>
</dbReference>
<evidence type="ECO:0000313" key="4">
    <source>
        <dbReference type="EnsemblMetazoa" id="CJA24483a.1"/>
    </source>
</evidence>
<feature type="domain" description="Tc3 transposase DNA binding" evidence="3">
    <location>
        <begin position="3"/>
        <end position="52"/>
    </location>
</feature>
<evidence type="ECO:0000256" key="1">
    <source>
        <dbReference type="ARBA" id="ARBA00004123"/>
    </source>
</evidence>
<feature type="domain" description="Phlebovirus glycoprotein G2 fusion" evidence="2">
    <location>
        <begin position="127"/>
        <end position="250"/>
    </location>
</feature>
<dbReference type="Pfam" id="PF07245">
    <property type="entry name" value="Phlebovirus_G2"/>
    <property type="match status" value="1"/>
</dbReference>
<name>A0A8R1E5X0_CAEJA</name>
<accession>A0A8R1E5X0</accession>
<evidence type="ECO:0000313" key="5">
    <source>
        <dbReference type="Proteomes" id="UP000005237"/>
    </source>
</evidence>
<dbReference type="GO" id="GO:0005634">
    <property type="term" value="C:nucleus"/>
    <property type="evidence" value="ECO:0007669"/>
    <property type="project" value="UniProtKB-SubCell"/>
</dbReference>
<evidence type="ECO:0000259" key="2">
    <source>
        <dbReference type="Pfam" id="PF07245"/>
    </source>
</evidence>
<sequence>MGRGKTVTMPERAQVDLMFQLNMFVSLMSTKSYRSQTVINCYISDPVAYRTSKSTGRPRKLKQRDENTTESFQINYFANNPKIWKHHAPNQEANSISELTDAVKAKWSKIHPSYLDNLSNSRPNRIFQITSSKLNTKDNKIWDKEVMVPIGQSITWEDMIITIDSIWTPPTPTLSSWFIRKTGNVATWPQNHVPTITCEEDKRNCTLHERCTCTSAESEMRCYCDEDEVKDAFDSPQRHLPVRDGHWRLEV</sequence>
<reference evidence="4" key="2">
    <citation type="submission" date="2022-06" db="UniProtKB">
        <authorList>
            <consortium name="EnsemblMetazoa"/>
        </authorList>
    </citation>
    <scope>IDENTIFICATION</scope>
    <source>
        <strain evidence="4">DF5081</strain>
    </source>
</reference>
<dbReference type="Gene3D" id="1.10.10.60">
    <property type="entry name" value="Homeodomain-like"/>
    <property type="match status" value="1"/>
</dbReference>
<dbReference type="InterPro" id="IPR025898">
    <property type="entry name" value="Tc3_transposase_DNA-bd_dom"/>
</dbReference>
<proteinExistence type="predicted"/>
<protein>
    <submittedName>
        <fullName evidence="4">HTH_Tnp_Tc3_1 domain-containing protein</fullName>
    </submittedName>
</protein>
<dbReference type="InterPro" id="IPR009057">
    <property type="entry name" value="Homeodomain-like_sf"/>
</dbReference>
<dbReference type="SUPFAM" id="SSF46689">
    <property type="entry name" value="Homeodomain-like"/>
    <property type="match status" value="1"/>
</dbReference>
<dbReference type="GO" id="GO:0003677">
    <property type="term" value="F:DNA binding"/>
    <property type="evidence" value="ECO:0007669"/>
    <property type="project" value="InterPro"/>
</dbReference>
<dbReference type="Proteomes" id="UP000005237">
    <property type="component" value="Unassembled WGS sequence"/>
</dbReference>
<dbReference type="AlphaFoldDB" id="A0A8R1E5X0"/>
<reference evidence="5" key="1">
    <citation type="submission" date="2010-08" db="EMBL/GenBank/DDBJ databases">
        <authorList>
            <consortium name="Caenorhabditis japonica Sequencing Consortium"/>
            <person name="Wilson R.K."/>
        </authorList>
    </citation>
    <scope>NUCLEOTIDE SEQUENCE [LARGE SCALE GENOMIC DNA]</scope>
    <source>
        <strain evidence="5">DF5081</strain>
    </source>
</reference>
<dbReference type="EnsemblMetazoa" id="CJA24483a.1">
    <property type="protein sequence ID" value="CJA24483a.1"/>
    <property type="gene ID" value="WBGene00180055"/>
</dbReference>
<comment type="subcellular location">
    <subcellularLocation>
        <location evidence="1">Nucleus</location>
    </subcellularLocation>
</comment>
<keyword evidence="5" id="KW-1185">Reference proteome</keyword>